<comment type="caution">
    <text evidence="2">The sequence shown here is derived from an EMBL/GenBank/DDBJ whole genome shotgun (WGS) entry which is preliminary data.</text>
</comment>
<evidence type="ECO:0000313" key="2">
    <source>
        <dbReference type="EMBL" id="VEL34812.1"/>
    </source>
</evidence>
<dbReference type="EMBL" id="CAAALY010248454">
    <property type="protein sequence ID" value="VEL34812.1"/>
    <property type="molecule type" value="Genomic_DNA"/>
</dbReference>
<feature type="region of interest" description="Disordered" evidence="1">
    <location>
        <begin position="129"/>
        <end position="172"/>
    </location>
</feature>
<gene>
    <name evidence="2" type="ORF">PXEA_LOCUS28252</name>
</gene>
<reference evidence="2" key="1">
    <citation type="submission" date="2018-11" db="EMBL/GenBank/DDBJ databases">
        <authorList>
            <consortium name="Pathogen Informatics"/>
        </authorList>
    </citation>
    <scope>NUCLEOTIDE SEQUENCE</scope>
</reference>
<dbReference type="AlphaFoldDB" id="A0A448XEN7"/>
<dbReference type="Proteomes" id="UP000784294">
    <property type="component" value="Unassembled WGS sequence"/>
</dbReference>
<organism evidence="2 3">
    <name type="scientific">Protopolystoma xenopodis</name>
    <dbReference type="NCBI Taxonomy" id="117903"/>
    <lineage>
        <taxon>Eukaryota</taxon>
        <taxon>Metazoa</taxon>
        <taxon>Spiralia</taxon>
        <taxon>Lophotrochozoa</taxon>
        <taxon>Platyhelminthes</taxon>
        <taxon>Monogenea</taxon>
        <taxon>Polyopisthocotylea</taxon>
        <taxon>Polystomatidea</taxon>
        <taxon>Polystomatidae</taxon>
        <taxon>Protopolystoma</taxon>
    </lineage>
</organism>
<feature type="region of interest" description="Disordered" evidence="1">
    <location>
        <begin position="84"/>
        <end position="104"/>
    </location>
</feature>
<evidence type="ECO:0000256" key="1">
    <source>
        <dbReference type="SAM" id="MobiDB-lite"/>
    </source>
</evidence>
<protein>
    <submittedName>
        <fullName evidence="2">Uncharacterized protein</fullName>
    </submittedName>
</protein>
<sequence>MLVDDFLLSIADLSSDAPPDGERGAFAEPGITSISENSDADHSQPIRPEVDQHEPYYHQRQHLPQNAQFHQHHLQKNQLNQPISCSEPALRDNSESSNQTSVFLDGSDISKHSCAEADLPAIQQNYLQQPHKQPQQTHHHQPTQQQHSHLLQHHEQSQPIQSQCHGQHTGNVAFQPKADQPVLHASPLHSGQLSLDGTLETGRQSWQSNLPLSGSHQMVII</sequence>
<proteinExistence type="predicted"/>
<keyword evidence="3" id="KW-1185">Reference proteome</keyword>
<feature type="compositionally biased region" description="Low complexity" evidence="1">
    <location>
        <begin position="129"/>
        <end position="149"/>
    </location>
</feature>
<evidence type="ECO:0000313" key="3">
    <source>
        <dbReference type="Proteomes" id="UP000784294"/>
    </source>
</evidence>
<accession>A0A448XEN7</accession>
<feature type="compositionally biased region" description="Polar residues" evidence="1">
    <location>
        <begin position="160"/>
        <end position="172"/>
    </location>
</feature>
<feature type="region of interest" description="Disordered" evidence="1">
    <location>
        <begin position="12"/>
        <end position="55"/>
    </location>
</feature>
<name>A0A448XEN7_9PLAT</name>
<feature type="compositionally biased region" description="Basic and acidic residues" evidence="1">
    <location>
        <begin position="39"/>
        <end position="55"/>
    </location>
</feature>